<dbReference type="RefSeq" id="WP_264816279.1">
    <property type="nucleotide sequence ID" value="NZ_BAPV01000037.1"/>
</dbReference>
<organism evidence="1 2">
    <name type="scientific">Asaia krungthepensis NRIC 0535</name>
    <dbReference type="NCBI Taxonomy" id="1307925"/>
    <lineage>
        <taxon>Bacteria</taxon>
        <taxon>Pseudomonadati</taxon>
        <taxon>Pseudomonadota</taxon>
        <taxon>Alphaproteobacteria</taxon>
        <taxon>Acetobacterales</taxon>
        <taxon>Acetobacteraceae</taxon>
        <taxon>Asaia</taxon>
    </lineage>
</organism>
<proteinExistence type="predicted"/>
<dbReference type="Proteomes" id="UP001062776">
    <property type="component" value="Unassembled WGS sequence"/>
</dbReference>
<reference evidence="1" key="1">
    <citation type="submission" date="2013-04" db="EMBL/GenBank/DDBJ databases">
        <title>The genome sequencing project of 58 acetic acid bacteria.</title>
        <authorList>
            <person name="Okamoto-Kainuma A."/>
            <person name="Ishikawa M."/>
            <person name="Umino S."/>
            <person name="Koizumi Y."/>
            <person name="Shiwa Y."/>
            <person name="Yoshikawa H."/>
            <person name="Matsutani M."/>
            <person name="Matsushita K."/>
        </authorList>
    </citation>
    <scope>NUCLEOTIDE SEQUENCE</scope>
    <source>
        <strain evidence="1">NRIC 0535</strain>
    </source>
</reference>
<sequence>MPDAISRPLISVIEEALGYEAEAFGEDHPVEGADLVEWFAQWRLRAQAAVAAAIGNKTSLWNAVPYGERISPCGPLFIQPKVTPHPPT</sequence>
<protein>
    <submittedName>
        <fullName evidence="1">Uncharacterized protein</fullName>
    </submittedName>
</protein>
<gene>
    <name evidence="1" type="ORF">AA0535_2201</name>
</gene>
<evidence type="ECO:0000313" key="1">
    <source>
        <dbReference type="EMBL" id="GBQ91090.1"/>
    </source>
</evidence>
<dbReference type="EMBL" id="BAPV01000037">
    <property type="protein sequence ID" value="GBQ91090.1"/>
    <property type="molecule type" value="Genomic_DNA"/>
</dbReference>
<name>A0ABQ0Q4J1_9PROT</name>
<accession>A0ABQ0Q4J1</accession>
<comment type="caution">
    <text evidence="1">The sequence shown here is derived from an EMBL/GenBank/DDBJ whole genome shotgun (WGS) entry which is preliminary data.</text>
</comment>
<keyword evidence="2" id="KW-1185">Reference proteome</keyword>
<evidence type="ECO:0000313" key="2">
    <source>
        <dbReference type="Proteomes" id="UP001062776"/>
    </source>
</evidence>